<dbReference type="SUPFAM" id="SSF50978">
    <property type="entry name" value="WD40 repeat-like"/>
    <property type="match status" value="1"/>
</dbReference>
<feature type="domain" description="Bardet-Biedl syndrome 1 protein GAE" evidence="2">
    <location>
        <begin position="521"/>
        <end position="623"/>
    </location>
</feature>
<keyword evidence="4" id="KW-1185">Reference proteome</keyword>
<evidence type="ECO:0000259" key="2">
    <source>
        <dbReference type="Pfam" id="PF23304"/>
    </source>
</evidence>
<dbReference type="EMBL" id="HG994593">
    <property type="protein sequence ID" value="CAF2845348.1"/>
    <property type="molecule type" value="Genomic_DNA"/>
</dbReference>
<name>A0A7R8CNE6_LEPSM</name>
<feature type="domain" description="Bardet-Biedl syndrome 1 N-terminal" evidence="1">
    <location>
        <begin position="54"/>
        <end position="309"/>
    </location>
</feature>
<dbReference type="InterPro" id="IPR032728">
    <property type="entry name" value="BBS1_N"/>
</dbReference>
<dbReference type="PANTHER" id="PTHR20870">
    <property type="entry name" value="BARDET-BIEDL SYNDROME 1 PROTEIN"/>
    <property type="match status" value="1"/>
</dbReference>
<dbReference type="GO" id="GO:0005813">
    <property type="term" value="C:centrosome"/>
    <property type="evidence" value="ECO:0007669"/>
    <property type="project" value="TreeGrafter"/>
</dbReference>
<dbReference type="OrthoDB" id="10259809at2759"/>
<reference evidence="3" key="1">
    <citation type="submission" date="2021-02" db="EMBL/GenBank/DDBJ databases">
        <authorList>
            <person name="Bekaert M."/>
        </authorList>
    </citation>
    <scope>NUCLEOTIDE SEQUENCE</scope>
    <source>
        <strain evidence="3">IoA-00</strain>
    </source>
</reference>
<dbReference type="InterPro" id="IPR028784">
    <property type="entry name" value="BBS1"/>
</dbReference>
<dbReference type="Pfam" id="PF23304">
    <property type="entry name" value="GAE_BBS1"/>
    <property type="match status" value="1"/>
</dbReference>
<evidence type="ECO:0000313" key="3">
    <source>
        <dbReference type="EMBL" id="CAF2845348.1"/>
    </source>
</evidence>
<gene>
    <name evidence="3" type="ORF">LSAA_5419</name>
</gene>
<organism evidence="3 4">
    <name type="scientific">Lepeophtheirus salmonis</name>
    <name type="common">Salmon louse</name>
    <name type="synonym">Caligus salmonis</name>
    <dbReference type="NCBI Taxonomy" id="72036"/>
    <lineage>
        <taxon>Eukaryota</taxon>
        <taxon>Metazoa</taxon>
        <taxon>Ecdysozoa</taxon>
        <taxon>Arthropoda</taxon>
        <taxon>Crustacea</taxon>
        <taxon>Multicrustacea</taxon>
        <taxon>Hexanauplia</taxon>
        <taxon>Copepoda</taxon>
        <taxon>Siphonostomatoida</taxon>
        <taxon>Caligidae</taxon>
        <taxon>Lepeophtheirus</taxon>
    </lineage>
</organism>
<dbReference type="GO" id="GO:0034464">
    <property type="term" value="C:BBSome"/>
    <property type="evidence" value="ECO:0007669"/>
    <property type="project" value="InterPro"/>
</dbReference>
<dbReference type="PANTHER" id="PTHR20870:SF0">
    <property type="entry name" value="BARDET-BIEDL SYNDROME 1 PROTEIN"/>
    <property type="match status" value="1"/>
</dbReference>
<dbReference type="GO" id="GO:0061512">
    <property type="term" value="P:protein localization to cilium"/>
    <property type="evidence" value="ECO:0007669"/>
    <property type="project" value="TreeGrafter"/>
</dbReference>
<proteinExistence type="predicted"/>
<dbReference type="GO" id="GO:0005113">
    <property type="term" value="F:patched binding"/>
    <property type="evidence" value="ECO:0007669"/>
    <property type="project" value="TreeGrafter"/>
</dbReference>
<dbReference type="GO" id="GO:0005119">
    <property type="term" value="F:smoothened binding"/>
    <property type="evidence" value="ECO:0007669"/>
    <property type="project" value="TreeGrafter"/>
</dbReference>
<dbReference type="InterPro" id="IPR056419">
    <property type="entry name" value="GAE_BBS1"/>
</dbReference>
<dbReference type="InterPro" id="IPR036322">
    <property type="entry name" value="WD40_repeat_dom_sf"/>
</dbReference>
<dbReference type="Proteomes" id="UP000675881">
    <property type="component" value="Chromosome 14"/>
</dbReference>
<accession>A0A7R8CNE6</accession>
<evidence type="ECO:0000259" key="1">
    <source>
        <dbReference type="Pfam" id="PF14779"/>
    </source>
</evidence>
<dbReference type="AlphaFoldDB" id="A0A7R8CNE6"/>
<dbReference type="GO" id="GO:0005930">
    <property type="term" value="C:axoneme"/>
    <property type="evidence" value="ECO:0007669"/>
    <property type="project" value="TreeGrafter"/>
</dbReference>
<evidence type="ECO:0000313" key="4">
    <source>
        <dbReference type="Proteomes" id="UP000675881"/>
    </source>
</evidence>
<protein>
    <submittedName>
        <fullName evidence="3">BBS1</fullName>
    </submittedName>
</protein>
<dbReference type="Pfam" id="PF14779">
    <property type="entry name" value="BBS1"/>
    <property type="match status" value="1"/>
</dbReference>
<dbReference type="GO" id="GO:1905515">
    <property type="term" value="P:non-motile cilium assembly"/>
    <property type="evidence" value="ECO:0007669"/>
    <property type="project" value="InterPro"/>
</dbReference>
<sequence length="625" mass="69789">MYTHLKTLSAEETQKETKIDLLRSSGFWRVLYSSCITSSIANTMDNLQAAANRWLTAHDDNKAGIYTFSSCITLSDITGDGDTKLIVADLGSGTFNMKLRVYKGTQLLSENTMIDLPTGVVDFYMDSTQPRIPAIAVASGPNIYVYKNMRPYFKFTLPSLEICPREKELWDKYGDNRIEISELRDGLLALKDEIGEGMMTPPSQKLFTLMDMTQMKNFLDIHKGFPLKRSSVITCISVLNKSHAEEGSVSCLVLGTEANLVYILDPEAFTIMESMTLPAAPTQLSVTGLYDVDFRIVISCRNGSLVCLKRGWQRAKSIALLGNQSIGVIHRDKTILVATMDDKISSYSSKGRLHWSQKLPSSILCICPVEITEKSVFYVAVALSNNQVHMYHNKHLIDIMTFSDSISAMKFGRFGRENSALVCVTLSGGIIIKILKRTAMFDANESLQSTSTSIVSSQPLNIPKKTKLFVDQTVRERENSKDMHEIFQHDIYKLRLRTARAYVKSMQISDNPISVDQNEPIKLSAQVLGLGPTYKIIIGLSNTSVDKLSKNLELVFHNDDRVYVMEKDVIEIPFLIPGVDYTFATLVECVSDLGIADVIRVFLLKESSPKPILSAVINMPITEII</sequence>